<name>A0AA41VXG8_PAPNU</name>
<evidence type="ECO:0000256" key="1">
    <source>
        <dbReference type="SAM" id="MobiDB-lite"/>
    </source>
</evidence>
<evidence type="ECO:0000256" key="2">
    <source>
        <dbReference type="SAM" id="SignalP"/>
    </source>
</evidence>
<feature type="compositionally biased region" description="Pro residues" evidence="1">
    <location>
        <begin position="54"/>
        <end position="97"/>
    </location>
</feature>
<reference evidence="3" key="1">
    <citation type="submission" date="2022-03" db="EMBL/GenBank/DDBJ databases">
        <title>A functionally conserved STORR gene fusion in Papaver species that diverged 16.8 million years ago.</title>
        <authorList>
            <person name="Catania T."/>
        </authorList>
    </citation>
    <scope>NUCLEOTIDE SEQUENCE</scope>
    <source>
        <strain evidence="3">S-191538</strain>
    </source>
</reference>
<dbReference type="EMBL" id="JAJJMA010314184">
    <property type="protein sequence ID" value="MCL7049282.1"/>
    <property type="molecule type" value="Genomic_DNA"/>
</dbReference>
<keyword evidence="4" id="KW-1185">Reference proteome</keyword>
<feature type="signal peptide" evidence="2">
    <location>
        <begin position="1"/>
        <end position="30"/>
    </location>
</feature>
<proteinExistence type="predicted"/>
<organism evidence="3 4">
    <name type="scientific">Papaver nudicaule</name>
    <name type="common">Iceland poppy</name>
    <dbReference type="NCBI Taxonomy" id="74823"/>
    <lineage>
        <taxon>Eukaryota</taxon>
        <taxon>Viridiplantae</taxon>
        <taxon>Streptophyta</taxon>
        <taxon>Embryophyta</taxon>
        <taxon>Tracheophyta</taxon>
        <taxon>Spermatophyta</taxon>
        <taxon>Magnoliopsida</taxon>
        <taxon>Ranunculales</taxon>
        <taxon>Papaveraceae</taxon>
        <taxon>Papaveroideae</taxon>
        <taxon>Papaver</taxon>
    </lineage>
</organism>
<dbReference type="Proteomes" id="UP001177140">
    <property type="component" value="Unassembled WGS sequence"/>
</dbReference>
<feature type="region of interest" description="Disordered" evidence="1">
    <location>
        <begin position="54"/>
        <end position="98"/>
    </location>
</feature>
<dbReference type="PRINTS" id="PR01217">
    <property type="entry name" value="PRICHEXTENSN"/>
</dbReference>
<sequence>MEFTQRNFASVGFLLLAVLGISLLQEMASAHTVNINIEITTDGCCCQAPSCPCPSPPTPSPSPPPPPPPPSPSPPPPVPTPSPPPPSPPSPPPPPPAEFICEDGVDIYSDNFMSGETDCNLCDEDCASECSRSGTSVVNKSCLKDIDSLSCKCCCKGTSTPTTLASALGSLLLAEALL</sequence>
<dbReference type="AlphaFoldDB" id="A0AA41VXG8"/>
<protein>
    <submittedName>
        <fullName evidence="3">Uncharacterized protein</fullName>
    </submittedName>
</protein>
<accession>A0AA41VXG8</accession>
<feature type="chain" id="PRO_5041239877" evidence="2">
    <location>
        <begin position="31"/>
        <end position="178"/>
    </location>
</feature>
<evidence type="ECO:0000313" key="4">
    <source>
        <dbReference type="Proteomes" id="UP001177140"/>
    </source>
</evidence>
<gene>
    <name evidence="3" type="ORF">MKW94_014898</name>
</gene>
<keyword evidence="2" id="KW-0732">Signal</keyword>
<evidence type="ECO:0000313" key="3">
    <source>
        <dbReference type="EMBL" id="MCL7049282.1"/>
    </source>
</evidence>
<comment type="caution">
    <text evidence="3">The sequence shown here is derived from an EMBL/GenBank/DDBJ whole genome shotgun (WGS) entry which is preliminary data.</text>
</comment>